<keyword evidence="4" id="KW-1185">Reference proteome</keyword>
<sequence length="582" mass="63694">MGTPSPAGQNGTIDVKPSDLHRVSGGVASQQTVLDRGARSLLDDLRKYPDAGGYGTSPQAFATSYVKVGNRFLEVWARSVVSIGGAAVGFATTANTYAKAEAANDPKGKAKPAVQPPPQVIEKAPAYGSVPNLKWGDDDGGDDFIRRVLEWVPEPIRDVLRPVVKHAFRMGKVAEVYPFPQQHYLNSLSQAWMATTTPLSTAESALTGNVGSITQQSNSEWHDAMRHFCSSLWGTTSWGGNRETYQWRHDSSASQTANHPVMTVLFDTARKVGDLLYEFAEAAVYLNGEVWDVYIEAVREAIPKVEVNLKDGVGMDDVKGLVKGLGKSIAKGASQLGQGIVLNMNTARLNAIVTEYNRRVDALVPKLDALMGPLDEAHRSAPKFEAQEARAQGFGMRALNDFKTEHRWTDPEDTKNGVYKVELADHEWMNGSHTLDRHVGKTDEQLAQRLRDQGTSPTPAWPHGRPSIAAASTFTSAERAQKLTQYNIDQNSAEIREWLGRPPKAENNDLRLPVYTTAPNGEYSGRSVTKKPNDVNNEGFKNKGLEAEAIDVKGVKTIVKYDESLDPPFVVLTSMPEKPSQS</sequence>
<dbReference type="AlphaFoldDB" id="A0A940XCI9"/>
<dbReference type="Proteomes" id="UP000677875">
    <property type="component" value="Unassembled WGS sequence"/>
</dbReference>
<evidence type="ECO:0000313" key="4">
    <source>
        <dbReference type="Proteomes" id="UP000677875"/>
    </source>
</evidence>
<evidence type="ECO:0000313" key="3">
    <source>
        <dbReference type="EMBL" id="MBQ0825676.1"/>
    </source>
</evidence>
<feature type="domain" description="Bacterial CdiA-CT RNAse A" evidence="2">
    <location>
        <begin position="432"/>
        <end position="576"/>
    </location>
</feature>
<dbReference type="EMBL" id="JAGPNL010000001">
    <property type="protein sequence ID" value="MBQ0825676.1"/>
    <property type="molecule type" value="Genomic_DNA"/>
</dbReference>
<gene>
    <name evidence="3" type="ORF">J5Y05_03995</name>
</gene>
<dbReference type="Pfam" id="PF18431">
    <property type="entry name" value="RNAse_A_bac"/>
    <property type="match status" value="1"/>
</dbReference>
<accession>A0A940XCI9</accession>
<evidence type="ECO:0000259" key="2">
    <source>
        <dbReference type="Pfam" id="PF18431"/>
    </source>
</evidence>
<feature type="compositionally biased region" description="Polar residues" evidence="1">
    <location>
        <begin position="1"/>
        <end position="12"/>
    </location>
</feature>
<evidence type="ECO:0000256" key="1">
    <source>
        <dbReference type="SAM" id="MobiDB-lite"/>
    </source>
</evidence>
<dbReference type="CDD" id="cd20684">
    <property type="entry name" value="CdiA-CT_Yk_RNaseA-like"/>
    <property type="match status" value="1"/>
</dbReference>
<name>A0A940XCI9_9ACTN</name>
<comment type="caution">
    <text evidence="3">The sequence shown here is derived from an EMBL/GenBank/DDBJ whole genome shotgun (WGS) entry which is preliminary data.</text>
</comment>
<organism evidence="3 4">
    <name type="scientific">Streptomyces tagetis</name>
    <dbReference type="NCBI Taxonomy" id="2820809"/>
    <lineage>
        <taxon>Bacteria</taxon>
        <taxon>Bacillati</taxon>
        <taxon>Actinomycetota</taxon>
        <taxon>Actinomycetes</taxon>
        <taxon>Kitasatosporales</taxon>
        <taxon>Streptomycetaceae</taxon>
        <taxon>Streptomyces</taxon>
    </lineage>
</organism>
<protein>
    <recommendedName>
        <fullName evidence="2">Bacterial CdiA-CT RNAse A domain-containing protein</fullName>
    </recommendedName>
</protein>
<dbReference type="InterPro" id="IPR041436">
    <property type="entry name" value="RNAse_A_bac"/>
</dbReference>
<reference evidence="3" key="1">
    <citation type="submission" date="2021-04" db="EMBL/GenBank/DDBJ databases">
        <title>Genome seq and assembly of Streptomyces sp. RG38.</title>
        <authorList>
            <person name="Chhetri G."/>
        </authorList>
    </citation>
    <scope>NUCLEOTIDE SEQUENCE</scope>
    <source>
        <strain evidence="3">RG38</strain>
    </source>
</reference>
<proteinExistence type="predicted"/>
<feature type="region of interest" description="Disordered" evidence="1">
    <location>
        <begin position="1"/>
        <end position="27"/>
    </location>
</feature>
<dbReference type="RefSeq" id="WP_210868328.1">
    <property type="nucleotide sequence ID" value="NZ_JAGPNL010000001.1"/>
</dbReference>